<gene>
    <name evidence="9" type="ORF">JOD49_002912</name>
</gene>
<evidence type="ECO:0000256" key="1">
    <source>
        <dbReference type="ARBA" id="ARBA00022679"/>
    </source>
</evidence>
<evidence type="ECO:0000313" key="9">
    <source>
        <dbReference type="EMBL" id="MBM7479992.1"/>
    </source>
</evidence>
<reference evidence="9 10" key="1">
    <citation type="submission" date="2021-01" db="EMBL/GenBank/DDBJ databases">
        <title>Sequencing the genomes of 1000 actinobacteria strains.</title>
        <authorList>
            <person name="Klenk H.-P."/>
        </authorList>
    </citation>
    <scope>NUCLEOTIDE SEQUENCE [LARGE SCALE GENOMIC DNA]</scope>
    <source>
        <strain evidence="9 10">DSM 46000</strain>
    </source>
</reference>
<keyword evidence="10" id="KW-1185">Reference proteome</keyword>
<evidence type="ECO:0000256" key="4">
    <source>
        <dbReference type="ARBA" id="ARBA00022840"/>
    </source>
</evidence>
<comment type="caution">
    <text evidence="9">The sequence shown here is derived from an EMBL/GenBank/DDBJ whole genome shotgun (WGS) entry which is preliminary data.</text>
</comment>
<dbReference type="PANTHER" id="PTHR43289">
    <property type="entry name" value="MITOGEN-ACTIVATED PROTEIN KINASE KINASE KINASE 20-RELATED"/>
    <property type="match status" value="1"/>
</dbReference>
<dbReference type="RefSeq" id="WP_239525224.1">
    <property type="nucleotide sequence ID" value="NZ_JAFBBO010000001.1"/>
</dbReference>
<evidence type="ECO:0000256" key="5">
    <source>
        <dbReference type="PROSITE-ProRule" id="PRU10141"/>
    </source>
</evidence>
<dbReference type="Proteomes" id="UP000698059">
    <property type="component" value="Unassembled WGS sequence"/>
</dbReference>
<feature type="region of interest" description="Disordered" evidence="6">
    <location>
        <begin position="433"/>
        <end position="550"/>
    </location>
</feature>
<evidence type="ECO:0000256" key="3">
    <source>
        <dbReference type="ARBA" id="ARBA00022777"/>
    </source>
</evidence>
<evidence type="ECO:0000256" key="6">
    <source>
        <dbReference type="SAM" id="MobiDB-lite"/>
    </source>
</evidence>
<dbReference type="CDD" id="cd14014">
    <property type="entry name" value="STKc_PknB_like"/>
    <property type="match status" value="1"/>
</dbReference>
<keyword evidence="3 9" id="KW-0418">Kinase</keyword>
<protein>
    <submittedName>
        <fullName evidence="9">Ser/Thr protein kinase</fullName>
    </submittedName>
</protein>
<feature type="binding site" evidence="5">
    <location>
        <position position="60"/>
    </location>
    <ligand>
        <name>ATP</name>
        <dbReference type="ChEBI" id="CHEBI:30616"/>
    </ligand>
</feature>
<evidence type="ECO:0000256" key="7">
    <source>
        <dbReference type="SAM" id="Phobius"/>
    </source>
</evidence>
<evidence type="ECO:0000313" key="10">
    <source>
        <dbReference type="Proteomes" id="UP000698059"/>
    </source>
</evidence>
<dbReference type="InterPro" id="IPR008271">
    <property type="entry name" value="Ser/Thr_kinase_AS"/>
</dbReference>
<dbReference type="InterPro" id="IPR000719">
    <property type="entry name" value="Prot_kinase_dom"/>
</dbReference>
<dbReference type="Gene3D" id="1.10.510.10">
    <property type="entry name" value="Transferase(Phosphotransferase) domain 1"/>
    <property type="match status" value="1"/>
</dbReference>
<dbReference type="Gene3D" id="3.30.200.20">
    <property type="entry name" value="Phosphorylase Kinase, domain 1"/>
    <property type="match status" value="1"/>
</dbReference>
<dbReference type="EMBL" id="JAFBBO010000001">
    <property type="protein sequence ID" value="MBM7479992.1"/>
    <property type="molecule type" value="Genomic_DNA"/>
</dbReference>
<dbReference type="SUPFAM" id="SSF56112">
    <property type="entry name" value="Protein kinase-like (PK-like)"/>
    <property type="match status" value="1"/>
</dbReference>
<dbReference type="GO" id="GO:0016301">
    <property type="term" value="F:kinase activity"/>
    <property type="evidence" value="ECO:0007669"/>
    <property type="project" value="UniProtKB-KW"/>
</dbReference>
<organism evidence="9 10">
    <name type="scientific">Oerskovia jenensis</name>
    <dbReference type="NCBI Taxonomy" id="162169"/>
    <lineage>
        <taxon>Bacteria</taxon>
        <taxon>Bacillati</taxon>
        <taxon>Actinomycetota</taxon>
        <taxon>Actinomycetes</taxon>
        <taxon>Micrococcales</taxon>
        <taxon>Cellulomonadaceae</taxon>
        <taxon>Oerskovia</taxon>
    </lineage>
</organism>
<feature type="compositionally biased region" description="Pro residues" evidence="6">
    <location>
        <begin position="499"/>
        <end position="524"/>
    </location>
</feature>
<feature type="domain" description="Protein kinase" evidence="8">
    <location>
        <begin position="32"/>
        <end position="284"/>
    </location>
</feature>
<dbReference type="PROSITE" id="PS00107">
    <property type="entry name" value="PROTEIN_KINASE_ATP"/>
    <property type="match status" value="1"/>
</dbReference>
<dbReference type="PANTHER" id="PTHR43289:SF34">
    <property type="entry name" value="SERINE_THREONINE-PROTEIN KINASE YBDM-RELATED"/>
    <property type="match status" value="1"/>
</dbReference>
<sequence>MEEATSRPVDPARSTGAARRGGLPTGSEVGGYRILARLGAGAMGAVYEAEDGGGNLVAIKFLHAHLDVDAQGRERLRREAVALQRLRHPAVAQILDVELDGSEAFIVTELVDGPNLEEEIATGGPLDARDLFELADQLAEALEAVHAAGVVHRDLKPSNVLVTQNGPVLIDFGIAHGLDEARATSTGLVMGTPGYLAPELLEGAAPSANSDWWGWAALLAFAATGRPPFGMRPVEAVLARARAGEADLDGLGPRTAAALAAALRADPASRLGPSEVAGVLHAAAQDGDGPTASPATGATEIVPQHFSGGGVAGGAALAGAAAAGALGGTLAAAERAAAVGAAAAADGAGATPAATKVLGAGAAVGAAAGAGAGVVGAAGAAATVVLPASAGDVQPTSVVPTVRSAVPLPRPTPPAPSIPPLAATQIIANDGRTVAVPTAPPGPPGAPGSAAVPPPSVPPASLAGAAQVRPTALQPTAVQPAVQQPTLRQPAVPAAYPGTYPPAQGPYPPPSQNPYAPQPAPPAEAPASGGKKRRGAQVAEPEGGDPLDAFGRPLGVISAPGYARPAHRRRAGTVAALGLPLVLLAGTSPGLAFVLLALVVVVLRVVGVGADSFHGRRERKGVQRSDGARAAVAVPWYALRAVVGAVPSLLVALCGGVLLVVGSWWLLAPGMLVLAPQQSVEARSVGGANEPWVFTVVLCVAMAVTVLLAWFGPLSGLTRYGARTTLAHVAPGRVGAIFLVLVGLVLAALVLFAFGDGAPIDWAPFPGPPPSL</sequence>
<dbReference type="Pfam" id="PF00069">
    <property type="entry name" value="Pkinase"/>
    <property type="match status" value="1"/>
</dbReference>
<evidence type="ECO:0000259" key="8">
    <source>
        <dbReference type="PROSITE" id="PS50011"/>
    </source>
</evidence>
<feature type="transmembrane region" description="Helical" evidence="7">
    <location>
        <begin position="734"/>
        <end position="754"/>
    </location>
</feature>
<keyword evidence="4 5" id="KW-0067">ATP-binding</keyword>
<feature type="transmembrane region" description="Helical" evidence="7">
    <location>
        <begin position="649"/>
        <end position="672"/>
    </location>
</feature>
<proteinExistence type="predicted"/>
<keyword evidence="7" id="KW-0812">Transmembrane</keyword>
<dbReference type="SMART" id="SM00220">
    <property type="entry name" value="S_TKc"/>
    <property type="match status" value="1"/>
</dbReference>
<keyword evidence="7" id="KW-1133">Transmembrane helix</keyword>
<name>A0ABS2LHZ8_9CELL</name>
<feature type="region of interest" description="Disordered" evidence="6">
    <location>
        <begin position="1"/>
        <end position="24"/>
    </location>
</feature>
<dbReference type="PROSITE" id="PS50011">
    <property type="entry name" value="PROTEIN_KINASE_DOM"/>
    <property type="match status" value="1"/>
</dbReference>
<feature type="transmembrane region" description="Helical" evidence="7">
    <location>
        <begin position="590"/>
        <end position="610"/>
    </location>
</feature>
<accession>A0ABS2LHZ8</accession>
<feature type="compositionally biased region" description="Low complexity" evidence="6">
    <location>
        <begin position="474"/>
        <end position="498"/>
    </location>
</feature>
<dbReference type="PROSITE" id="PS00108">
    <property type="entry name" value="PROTEIN_KINASE_ST"/>
    <property type="match status" value="1"/>
</dbReference>
<feature type="transmembrane region" description="Helical" evidence="7">
    <location>
        <begin position="692"/>
        <end position="713"/>
    </location>
</feature>
<keyword evidence="7" id="KW-0472">Membrane</keyword>
<feature type="compositionally biased region" description="Pro residues" evidence="6">
    <location>
        <begin position="438"/>
        <end position="458"/>
    </location>
</feature>
<dbReference type="InterPro" id="IPR017441">
    <property type="entry name" value="Protein_kinase_ATP_BS"/>
</dbReference>
<evidence type="ECO:0000256" key="2">
    <source>
        <dbReference type="ARBA" id="ARBA00022741"/>
    </source>
</evidence>
<keyword evidence="2 5" id="KW-0547">Nucleotide-binding</keyword>
<dbReference type="InterPro" id="IPR011009">
    <property type="entry name" value="Kinase-like_dom_sf"/>
</dbReference>
<keyword evidence="1" id="KW-0808">Transferase</keyword>